<name>A0ABU0AWM9_9FIRM</name>
<dbReference type="Pfam" id="PF00814">
    <property type="entry name" value="TsaD"/>
    <property type="match status" value="1"/>
</dbReference>
<comment type="caution">
    <text evidence="2">The sequence shown here is derived from an EMBL/GenBank/DDBJ whole genome shotgun (WGS) entry which is preliminary data.</text>
</comment>
<dbReference type="PANTHER" id="PTHR11735">
    <property type="entry name" value="TRNA N6-ADENOSINE THREONYLCARBAMOYLTRANSFERASE"/>
    <property type="match status" value="1"/>
</dbReference>
<dbReference type="NCBIfam" id="TIGR03725">
    <property type="entry name" value="T6A_YeaZ"/>
    <property type="match status" value="1"/>
</dbReference>
<dbReference type="Gene3D" id="3.30.420.200">
    <property type="match status" value="1"/>
</dbReference>
<dbReference type="InterPro" id="IPR043129">
    <property type="entry name" value="ATPase_NBD"/>
</dbReference>
<dbReference type="Gene3D" id="3.30.420.40">
    <property type="match status" value="1"/>
</dbReference>
<keyword evidence="3" id="KW-1185">Reference proteome</keyword>
<dbReference type="InterPro" id="IPR000905">
    <property type="entry name" value="Gcp-like_dom"/>
</dbReference>
<evidence type="ECO:0000313" key="2">
    <source>
        <dbReference type="EMBL" id="MDQ0275624.1"/>
    </source>
</evidence>
<protein>
    <submittedName>
        <fullName evidence="2">tRNA threonylcarbamoyladenosine biosynthesis protein TsaB</fullName>
    </submittedName>
</protein>
<dbReference type="RefSeq" id="WP_023054902.1">
    <property type="nucleotide sequence ID" value="NZ_JAUSTN010000010.1"/>
</dbReference>
<proteinExistence type="predicted"/>
<reference evidence="2 3" key="1">
    <citation type="submission" date="2023-07" db="EMBL/GenBank/DDBJ databases">
        <title>Genomic Encyclopedia of Type Strains, Phase IV (KMG-IV): sequencing the most valuable type-strain genomes for metagenomic binning, comparative biology and taxonomic classification.</title>
        <authorList>
            <person name="Goeker M."/>
        </authorList>
    </citation>
    <scope>NUCLEOTIDE SEQUENCE [LARGE SCALE GENOMIC DNA]</scope>
    <source>
        <strain evidence="2 3">DSM 22616</strain>
    </source>
</reference>
<dbReference type="InterPro" id="IPR022496">
    <property type="entry name" value="T6A_TsaB"/>
</dbReference>
<evidence type="ECO:0000259" key="1">
    <source>
        <dbReference type="Pfam" id="PF00814"/>
    </source>
</evidence>
<evidence type="ECO:0000313" key="3">
    <source>
        <dbReference type="Proteomes" id="UP001236559"/>
    </source>
</evidence>
<organism evidence="2 3">
    <name type="scientific">Peptoniphilus koenoeneniae</name>
    <dbReference type="NCBI Taxonomy" id="507751"/>
    <lineage>
        <taxon>Bacteria</taxon>
        <taxon>Bacillati</taxon>
        <taxon>Bacillota</taxon>
        <taxon>Tissierellia</taxon>
        <taxon>Tissierellales</taxon>
        <taxon>Peptoniphilaceae</taxon>
        <taxon>Peptoniphilus</taxon>
    </lineage>
</organism>
<dbReference type="CDD" id="cd24032">
    <property type="entry name" value="ASKHA_NBD_TsaB"/>
    <property type="match status" value="1"/>
</dbReference>
<gene>
    <name evidence="2" type="ORF">J2S72_001654</name>
</gene>
<dbReference type="EMBL" id="JAUSTN010000010">
    <property type="protein sequence ID" value="MDQ0275624.1"/>
    <property type="molecule type" value="Genomic_DNA"/>
</dbReference>
<dbReference type="Proteomes" id="UP001236559">
    <property type="component" value="Unassembled WGS sequence"/>
</dbReference>
<dbReference type="SUPFAM" id="SSF53067">
    <property type="entry name" value="Actin-like ATPase domain"/>
    <property type="match status" value="2"/>
</dbReference>
<feature type="domain" description="Gcp-like" evidence="1">
    <location>
        <begin position="34"/>
        <end position="147"/>
    </location>
</feature>
<dbReference type="PANTHER" id="PTHR11735:SF11">
    <property type="entry name" value="TRNA THREONYLCARBAMOYLADENOSINE BIOSYNTHESIS PROTEIN TSAB"/>
    <property type="match status" value="1"/>
</dbReference>
<sequence>MLILGIDTSSKTSAVGLLKDDLPLGNYTLTGSVYHSESLNEMIDDILKKQNLKISDIDLFAVGIGPGSWTGLRIGLAVIKTFAQTLNKPMVTVSSLGAYAENFKGFEKIVPVIDAKRNRIYYGIYSNKEKLKVIKEDCLENIEDAEKFFEDAYFVGESAKFIGEKLQKPYKTSQILPTDLCKLALEKYKEKGEDNFYTALPNYLNVSQAEREYGKSKKSDK</sequence>
<accession>A0ABU0AWM9</accession>